<feature type="compositionally biased region" description="Low complexity" evidence="1">
    <location>
        <begin position="297"/>
        <end position="318"/>
    </location>
</feature>
<proteinExistence type="predicted"/>
<comment type="caution">
    <text evidence="3">The sequence shown here is derived from an EMBL/GenBank/DDBJ whole genome shotgun (WGS) entry which is preliminary data.</text>
</comment>
<accession>A0AAD7DV13</accession>
<evidence type="ECO:0000256" key="2">
    <source>
        <dbReference type="SAM" id="Phobius"/>
    </source>
</evidence>
<feature type="region of interest" description="Disordered" evidence="1">
    <location>
        <begin position="286"/>
        <end position="318"/>
    </location>
</feature>
<keyword evidence="2" id="KW-0472">Membrane</keyword>
<reference evidence="3" key="1">
    <citation type="submission" date="2023-03" db="EMBL/GenBank/DDBJ databases">
        <title>Massive genome expansion in bonnet fungi (Mycena s.s.) driven by repeated elements and novel gene families across ecological guilds.</title>
        <authorList>
            <consortium name="Lawrence Berkeley National Laboratory"/>
            <person name="Harder C.B."/>
            <person name="Miyauchi S."/>
            <person name="Viragh M."/>
            <person name="Kuo A."/>
            <person name="Thoen E."/>
            <person name="Andreopoulos B."/>
            <person name="Lu D."/>
            <person name="Skrede I."/>
            <person name="Drula E."/>
            <person name="Henrissat B."/>
            <person name="Morin E."/>
            <person name="Kohler A."/>
            <person name="Barry K."/>
            <person name="LaButti K."/>
            <person name="Morin E."/>
            <person name="Salamov A."/>
            <person name="Lipzen A."/>
            <person name="Mereny Z."/>
            <person name="Hegedus B."/>
            <person name="Baldrian P."/>
            <person name="Stursova M."/>
            <person name="Weitz H."/>
            <person name="Taylor A."/>
            <person name="Grigoriev I.V."/>
            <person name="Nagy L.G."/>
            <person name="Martin F."/>
            <person name="Kauserud H."/>
        </authorList>
    </citation>
    <scope>NUCLEOTIDE SEQUENCE</scope>
    <source>
        <strain evidence="3">CBHHK067</strain>
    </source>
</reference>
<sequence length="613" mass="67551">MTDSNLYSRRLLSKGHGYPLFRPPPLDDLPEEYRQTGTQIGNVGFVTEHGYFDVIFSICAPTDDPINCFGVPEGFEVLDLGAGFVRECATHHRRGSDVSSTTILKQRLDVKICTCRCGRDGGATVEVLTSAKTAAILILPDGASRCDVRLRRLFEAYALKHRQSWYSFAHHLGLELDNGALYLVTGCDKSTSWNIATSQERSDSGMLAMKLAASECISAGVSYAWDWQRGSTAFTESGPRRRPGEEVWNKNQTVFFRGYKVAIQAYAFRKALAVKASSVTNAKPSHIFPKPRPVPATTSTSRFSSGLSSQATSSSAVSPGKADVQYVPKVTTPYHPSTALNEHLLNCMPNVTVVVTHDDVWTSVLNSNDKELPPAQVLLNKVLEKYHPRTASFSGHLGAAFTRKYEMTSGIASTMITAQEVVGNIDREVVATGVEIFYLLRLVIGSGIFASVFGVSAFLLWLGVVAIVGAFYLPIIVQCGHLQSIKGEIGLIITKLYLITDNEENVRDLAVEVSNWSQTLRSVKQCLRVFGRRRFLRPLWVISVNKKSFQDFSNILSEKINNATCTCGERTPPQVPRCLNVSTANMIYDILSVIVRDAFPITVTADFIKVYGF</sequence>
<organism evidence="3 4">
    <name type="scientific">Mycena rosella</name>
    <name type="common">Pink bonnet</name>
    <name type="synonym">Agaricus rosellus</name>
    <dbReference type="NCBI Taxonomy" id="1033263"/>
    <lineage>
        <taxon>Eukaryota</taxon>
        <taxon>Fungi</taxon>
        <taxon>Dikarya</taxon>
        <taxon>Basidiomycota</taxon>
        <taxon>Agaricomycotina</taxon>
        <taxon>Agaricomycetes</taxon>
        <taxon>Agaricomycetidae</taxon>
        <taxon>Agaricales</taxon>
        <taxon>Marasmiineae</taxon>
        <taxon>Mycenaceae</taxon>
        <taxon>Mycena</taxon>
    </lineage>
</organism>
<protein>
    <submittedName>
        <fullName evidence="3">Uncharacterized protein</fullName>
    </submittedName>
</protein>
<evidence type="ECO:0000313" key="4">
    <source>
        <dbReference type="Proteomes" id="UP001221757"/>
    </source>
</evidence>
<evidence type="ECO:0000256" key="1">
    <source>
        <dbReference type="SAM" id="MobiDB-lite"/>
    </source>
</evidence>
<evidence type="ECO:0000313" key="3">
    <source>
        <dbReference type="EMBL" id="KAJ7700408.1"/>
    </source>
</evidence>
<dbReference type="Proteomes" id="UP001221757">
    <property type="component" value="Unassembled WGS sequence"/>
</dbReference>
<dbReference type="AlphaFoldDB" id="A0AAD7DV13"/>
<feature type="transmembrane region" description="Helical" evidence="2">
    <location>
        <begin position="448"/>
        <end position="473"/>
    </location>
</feature>
<gene>
    <name evidence="3" type="ORF">B0H17DRAFT_1005535</name>
</gene>
<keyword evidence="4" id="KW-1185">Reference proteome</keyword>
<keyword evidence="2" id="KW-0812">Transmembrane</keyword>
<keyword evidence="2" id="KW-1133">Transmembrane helix</keyword>
<dbReference type="EMBL" id="JARKIE010000020">
    <property type="protein sequence ID" value="KAJ7700408.1"/>
    <property type="molecule type" value="Genomic_DNA"/>
</dbReference>
<name>A0AAD7DV13_MYCRO</name>